<dbReference type="RefSeq" id="WP_212519529.1">
    <property type="nucleotide sequence ID" value="NZ_JAGSOH010000055.1"/>
</dbReference>
<evidence type="ECO:0000256" key="5">
    <source>
        <dbReference type="ARBA" id="ARBA00023136"/>
    </source>
</evidence>
<evidence type="ECO:0000256" key="3">
    <source>
        <dbReference type="ARBA" id="ARBA00022692"/>
    </source>
</evidence>
<comment type="subcellular location">
    <subcellularLocation>
        <location evidence="1">Membrane</location>
        <topology evidence="1">Multi-pass membrane protein</topology>
    </subcellularLocation>
</comment>
<dbReference type="PROSITE" id="PS51257">
    <property type="entry name" value="PROKAR_LIPOPROTEIN"/>
    <property type="match status" value="1"/>
</dbReference>
<organism evidence="8 9">
    <name type="scientific">Actinospica acidithermotolerans</name>
    <dbReference type="NCBI Taxonomy" id="2828514"/>
    <lineage>
        <taxon>Bacteria</taxon>
        <taxon>Bacillati</taxon>
        <taxon>Actinomycetota</taxon>
        <taxon>Actinomycetes</taxon>
        <taxon>Catenulisporales</taxon>
        <taxon>Actinospicaceae</taxon>
        <taxon>Actinospica</taxon>
    </lineage>
</organism>
<evidence type="ECO:0000256" key="2">
    <source>
        <dbReference type="ARBA" id="ARBA00009399"/>
    </source>
</evidence>
<evidence type="ECO:0000313" key="9">
    <source>
        <dbReference type="Proteomes" id="UP000676325"/>
    </source>
</evidence>
<feature type="transmembrane region" description="Helical" evidence="6">
    <location>
        <begin position="71"/>
        <end position="88"/>
    </location>
</feature>
<evidence type="ECO:0000256" key="6">
    <source>
        <dbReference type="SAM" id="Phobius"/>
    </source>
</evidence>
<dbReference type="AlphaFoldDB" id="A0A941E8S7"/>
<feature type="domain" description="GtrA/DPMS transmembrane" evidence="7">
    <location>
        <begin position="8"/>
        <end position="134"/>
    </location>
</feature>
<keyword evidence="9" id="KW-1185">Reference proteome</keyword>
<evidence type="ECO:0000259" key="7">
    <source>
        <dbReference type="Pfam" id="PF04138"/>
    </source>
</evidence>
<reference evidence="8" key="1">
    <citation type="submission" date="2021-04" db="EMBL/GenBank/DDBJ databases">
        <title>Genome based classification of Actinospica acidithermotolerans sp. nov., an actinobacterium isolated from an Indonesian hot spring.</title>
        <authorList>
            <person name="Kusuma A.B."/>
            <person name="Putra K.E."/>
            <person name="Nafisah S."/>
            <person name="Loh J."/>
            <person name="Nouioui I."/>
            <person name="Goodfellow M."/>
        </authorList>
    </citation>
    <scope>NUCLEOTIDE SEQUENCE</scope>
    <source>
        <strain evidence="8">MGRD01-02</strain>
    </source>
</reference>
<keyword evidence="5 6" id="KW-0472">Membrane</keyword>
<proteinExistence type="inferred from homology"/>
<comment type="similarity">
    <text evidence="2">Belongs to the GtrA family.</text>
</comment>
<sequence length="149" mass="16425">MIGTFLRYGAGSLVAMACSEIVLVGAYNLGADSQWATILAWAAGALPNYVLNRRWAWRSDTRTGGEKLRELTLYWLITLITAGFAILATTATDDWIMNTVTSRGAQSVLLAAAYLLAYGVVFVTKFVLFDRLVFADRRTRHQVPSTTRA</sequence>
<protein>
    <submittedName>
        <fullName evidence="8">GtrA family protein</fullName>
    </submittedName>
</protein>
<dbReference type="PANTHER" id="PTHR38459:SF1">
    <property type="entry name" value="PROPHAGE BACTOPRENOL-LINKED GLUCOSE TRANSLOCASE HOMOLOG"/>
    <property type="match status" value="1"/>
</dbReference>
<dbReference type="InterPro" id="IPR007267">
    <property type="entry name" value="GtrA_DPMS_TM"/>
</dbReference>
<dbReference type="InterPro" id="IPR051401">
    <property type="entry name" value="GtrA_CellWall_Glycosyl"/>
</dbReference>
<dbReference type="GO" id="GO:0000271">
    <property type="term" value="P:polysaccharide biosynthetic process"/>
    <property type="evidence" value="ECO:0007669"/>
    <property type="project" value="InterPro"/>
</dbReference>
<name>A0A941E8S7_9ACTN</name>
<dbReference type="PANTHER" id="PTHR38459">
    <property type="entry name" value="PROPHAGE BACTOPRENOL-LINKED GLUCOSE TRANSLOCASE HOMOLOG"/>
    <property type="match status" value="1"/>
</dbReference>
<keyword evidence="3 6" id="KW-0812">Transmembrane</keyword>
<feature type="transmembrane region" description="Helical" evidence="6">
    <location>
        <begin position="5"/>
        <end position="27"/>
    </location>
</feature>
<dbReference type="Proteomes" id="UP000676325">
    <property type="component" value="Unassembled WGS sequence"/>
</dbReference>
<dbReference type="EMBL" id="JAGSOH010000055">
    <property type="protein sequence ID" value="MBR7828395.1"/>
    <property type="molecule type" value="Genomic_DNA"/>
</dbReference>
<keyword evidence="4 6" id="KW-1133">Transmembrane helix</keyword>
<dbReference type="GO" id="GO:0005886">
    <property type="term" value="C:plasma membrane"/>
    <property type="evidence" value="ECO:0007669"/>
    <property type="project" value="TreeGrafter"/>
</dbReference>
<comment type="caution">
    <text evidence="8">The sequence shown here is derived from an EMBL/GenBank/DDBJ whole genome shotgun (WGS) entry which is preliminary data.</text>
</comment>
<accession>A0A941E8S7</accession>
<evidence type="ECO:0000256" key="1">
    <source>
        <dbReference type="ARBA" id="ARBA00004141"/>
    </source>
</evidence>
<gene>
    <name evidence="8" type="ORF">KDK95_18940</name>
</gene>
<feature type="transmembrane region" description="Helical" evidence="6">
    <location>
        <begin position="33"/>
        <end position="51"/>
    </location>
</feature>
<dbReference type="Pfam" id="PF04138">
    <property type="entry name" value="GtrA_DPMS_TM"/>
    <property type="match status" value="1"/>
</dbReference>
<evidence type="ECO:0000313" key="8">
    <source>
        <dbReference type="EMBL" id="MBR7828395.1"/>
    </source>
</evidence>
<feature type="transmembrane region" description="Helical" evidence="6">
    <location>
        <begin position="108"/>
        <end position="128"/>
    </location>
</feature>
<evidence type="ECO:0000256" key="4">
    <source>
        <dbReference type="ARBA" id="ARBA00022989"/>
    </source>
</evidence>